<dbReference type="InterPro" id="IPR058489">
    <property type="entry name" value="DUF8176"/>
</dbReference>
<dbReference type="RefSeq" id="WP_060593044.1">
    <property type="nucleotide sequence ID" value="NZ_JARWNT010000055.1"/>
</dbReference>
<dbReference type="Pfam" id="PF26527">
    <property type="entry name" value="DUF8176"/>
    <property type="match status" value="1"/>
</dbReference>
<accession>A0A0H5NV24</accession>
<name>A0A0H5NV24_NOCFR</name>
<feature type="region of interest" description="Disordered" evidence="1">
    <location>
        <begin position="1"/>
        <end position="182"/>
    </location>
</feature>
<keyword evidence="2" id="KW-0472">Membrane</keyword>
<feature type="transmembrane region" description="Helical" evidence="2">
    <location>
        <begin position="211"/>
        <end position="232"/>
    </location>
</feature>
<gene>
    <name evidence="4" type="ORF">ERS450000_03148</name>
</gene>
<evidence type="ECO:0000259" key="3">
    <source>
        <dbReference type="Pfam" id="PF26527"/>
    </source>
</evidence>
<evidence type="ECO:0000256" key="2">
    <source>
        <dbReference type="SAM" id="Phobius"/>
    </source>
</evidence>
<evidence type="ECO:0000313" key="5">
    <source>
        <dbReference type="Proteomes" id="UP000057820"/>
    </source>
</evidence>
<dbReference type="KEGG" id="nfr:ERS450000_03148"/>
<feature type="compositionally biased region" description="Low complexity" evidence="1">
    <location>
        <begin position="21"/>
        <end position="52"/>
    </location>
</feature>
<keyword evidence="2" id="KW-1133">Transmembrane helix</keyword>
<protein>
    <recommendedName>
        <fullName evidence="3">DUF8176 domain-containing protein</fullName>
    </recommendedName>
</protein>
<sequence length="374" mass="38624">MGVVSEDDAKDRDTDRPGSQFGSPVGDFGPPVGDFGPPVGDFGPPVGDFGPPVGEPPTADFGPPVAEFTGPPLAETGPRWQPAGEQPEIGWRPADQPPPPATAPGGRFRAPESGPAPETSAPTRPPAGAERPGRSESEPDVSTEETVRHGAPVPEATPQRWWNSPTESGEVPKPPAEPAGLSWADDPIAQRLAPGTPAAGPKKSGGDNRRILLGVAAAVVVLIGLVVTIVSVSGGDDGTGRAAGPTTTAALSCPATKDGKVAVGNGQGSTASGPDAILGFQYAFYVERSGERVRRFVAPDAENISTAAIIQQAIDEQIPVGTTHCLRITEVAADTFEVDLTEHRPDGTTTVYPQTVTTVNRDGKTLVFAIRERL</sequence>
<reference evidence="5" key="1">
    <citation type="submission" date="2015-03" db="EMBL/GenBank/DDBJ databases">
        <authorList>
            <consortium name="Pathogen Informatics"/>
        </authorList>
    </citation>
    <scope>NUCLEOTIDE SEQUENCE [LARGE SCALE GENOMIC DNA]</scope>
    <source>
        <strain evidence="5">NCTC11134</strain>
    </source>
</reference>
<evidence type="ECO:0000313" key="4">
    <source>
        <dbReference type="EMBL" id="CRY78859.1"/>
    </source>
</evidence>
<proteinExistence type="predicted"/>
<evidence type="ECO:0000256" key="1">
    <source>
        <dbReference type="SAM" id="MobiDB-lite"/>
    </source>
</evidence>
<dbReference type="EMBL" id="LN868938">
    <property type="protein sequence ID" value="CRY78859.1"/>
    <property type="molecule type" value="Genomic_DNA"/>
</dbReference>
<feature type="compositionally biased region" description="Basic and acidic residues" evidence="1">
    <location>
        <begin position="7"/>
        <end position="16"/>
    </location>
</feature>
<dbReference type="Proteomes" id="UP000057820">
    <property type="component" value="Chromosome 1"/>
</dbReference>
<dbReference type="AlphaFoldDB" id="A0A0H5NV24"/>
<keyword evidence="2" id="KW-0812">Transmembrane</keyword>
<feature type="domain" description="DUF8176" evidence="3">
    <location>
        <begin position="252"/>
        <end position="370"/>
    </location>
</feature>
<organism evidence="4 5">
    <name type="scientific">Nocardia farcinica</name>
    <dbReference type="NCBI Taxonomy" id="37329"/>
    <lineage>
        <taxon>Bacteria</taxon>
        <taxon>Bacillati</taxon>
        <taxon>Actinomycetota</taxon>
        <taxon>Actinomycetes</taxon>
        <taxon>Mycobacteriales</taxon>
        <taxon>Nocardiaceae</taxon>
        <taxon>Nocardia</taxon>
    </lineage>
</organism>